<organism evidence="6 7">
    <name type="scientific">Biomphalaria glabrata</name>
    <name type="common">Bloodfluke planorb</name>
    <name type="synonym">Freshwater snail</name>
    <dbReference type="NCBI Taxonomy" id="6526"/>
    <lineage>
        <taxon>Eukaryota</taxon>
        <taxon>Metazoa</taxon>
        <taxon>Spiralia</taxon>
        <taxon>Lophotrochozoa</taxon>
        <taxon>Mollusca</taxon>
        <taxon>Gastropoda</taxon>
        <taxon>Heterobranchia</taxon>
        <taxon>Euthyneura</taxon>
        <taxon>Panpulmonata</taxon>
        <taxon>Hygrophila</taxon>
        <taxon>Lymnaeoidea</taxon>
        <taxon>Planorbidae</taxon>
        <taxon>Biomphalaria</taxon>
    </lineage>
</organism>
<dbReference type="InterPro" id="IPR029044">
    <property type="entry name" value="Nucleotide-diphossugar_trans"/>
</dbReference>
<evidence type="ECO:0000256" key="1">
    <source>
        <dbReference type="ARBA" id="ARBA00006721"/>
    </source>
</evidence>
<evidence type="ECO:0000256" key="3">
    <source>
        <dbReference type="ARBA" id="ARBA00022679"/>
    </source>
</evidence>
<dbReference type="PANTHER" id="PTHR10730">
    <property type="entry name" value="PROCOLLAGEN-LYSINE,2-OXOGLUTARATE 5-DIOXYGENASE/GLYCOSYLTRANSFERASE 25 FAMILY MEMBER"/>
    <property type="match status" value="1"/>
</dbReference>
<keyword evidence="2" id="KW-0328">Glycosyltransferase</keyword>
<keyword evidence="6" id="KW-1185">Reference proteome</keyword>
<dbReference type="GO" id="GO:0050211">
    <property type="term" value="F:procollagen galactosyltransferase activity"/>
    <property type="evidence" value="ECO:0007669"/>
    <property type="project" value="TreeGrafter"/>
</dbReference>
<protein>
    <submittedName>
        <fullName evidence="7">Procollagen galactosyltransferase 1-like</fullName>
    </submittedName>
</protein>
<accession>A0A9W3BFS8</accession>
<dbReference type="GeneID" id="106050159"/>
<dbReference type="AlphaFoldDB" id="A0A9W3BFS8"/>
<evidence type="ECO:0000259" key="5">
    <source>
        <dbReference type="Pfam" id="PF01755"/>
    </source>
</evidence>
<comment type="similarity">
    <text evidence="1">Belongs to the glycosyltransferase 25 family.</text>
</comment>
<dbReference type="Pfam" id="PF01755">
    <property type="entry name" value="Glyco_transf_25"/>
    <property type="match status" value="1"/>
</dbReference>
<dbReference type="OrthoDB" id="47375at2759"/>
<proteinExistence type="inferred from homology"/>
<evidence type="ECO:0000256" key="2">
    <source>
        <dbReference type="ARBA" id="ARBA00022676"/>
    </source>
</evidence>
<name>A0A9W3BFS8_BIOGL</name>
<keyword evidence="3" id="KW-0808">Transferase</keyword>
<evidence type="ECO:0000256" key="4">
    <source>
        <dbReference type="SAM" id="MobiDB-lite"/>
    </source>
</evidence>
<dbReference type="Gene3D" id="3.90.550.10">
    <property type="entry name" value="Spore Coat Polysaccharide Biosynthesis Protein SpsA, Chain A"/>
    <property type="match status" value="1"/>
</dbReference>
<dbReference type="SUPFAM" id="SSF53448">
    <property type="entry name" value="Nucleotide-diphospho-sugar transferases"/>
    <property type="match status" value="1"/>
</dbReference>
<gene>
    <name evidence="7" type="primary">LOC106050159</name>
</gene>
<feature type="region of interest" description="Disordered" evidence="4">
    <location>
        <begin position="580"/>
        <end position="601"/>
    </location>
</feature>
<sequence length="620" mass="72160">MVPFLLTCPLNSRSKYFHLSVILLFTLYNTGFDGKLSSAYAKAATEDTHLLPTVVIATLVRNKAHSLPWFLGLLEKLEYPKQRISLWIESDHNIDNSTAILREWLSAVSHFYHQVEVNINNTKEGYPDETSPCEWTETRFSNVIRLREKALNYARNIWADYLFMIDADVTLENERTLQLLIEQNKFIVAPMLNSSVSGYYSNFWGGMSDKGYYIRTSFYLPIVEREIKGIFSVPMVHSAFLVDLNHRLSPLLSYSQLPDYTGPKDDIIIFANNVKLLGETMHILNTEYFGKVMMPLDKRFTLADESAQFDYVKLEAMVEEVPPLYSSPHVYIPERPKDKLGFDQIYMINLKRRPARRFRMLKAFDYLGIEAKVIDAVDGKELNDTYLNKLGVQMLPGFADPYHGRAMTMGEIGCFLSHYFIWKEAIDKNYQKILIFEDDVRFEAYFRTKLANMMYELESTFKVWDLVYLGRKRLRRDLESMVEGSDRLAWPHYSYWTVSYILSHHGAVKLLNQNPLSKMVPVDEFLPIMFDRHPEDGWKLQFSPRDLIGLSAEPFLVYPTHYTGEPNYFSDTEDSVVIDKEPDQKTARPVGEEQQDVQEEDLSKMEAQLKLEVPTFREEL</sequence>
<feature type="domain" description="Glycosyl transferase family 25" evidence="5">
    <location>
        <begin position="343"/>
        <end position="525"/>
    </location>
</feature>
<evidence type="ECO:0000313" key="6">
    <source>
        <dbReference type="Proteomes" id="UP001165740"/>
    </source>
</evidence>
<dbReference type="InterPro" id="IPR002654">
    <property type="entry name" value="Glyco_trans_25"/>
</dbReference>
<dbReference type="OMA" id="QRVYHYV"/>
<dbReference type="PANTHER" id="PTHR10730:SF53">
    <property type="entry name" value="GLYCOSYLTRANSFERASE 25 FAMILY MEMBER"/>
    <property type="match status" value="1"/>
</dbReference>
<dbReference type="Pfam" id="PF03452">
    <property type="entry name" value="Anp1"/>
    <property type="match status" value="1"/>
</dbReference>
<reference evidence="7" key="1">
    <citation type="submission" date="2025-08" db="UniProtKB">
        <authorList>
            <consortium name="RefSeq"/>
        </authorList>
    </citation>
    <scope>IDENTIFICATION</scope>
</reference>
<evidence type="ECO:0000313" key="7">
    <source>
        <dbReference type="RefSeq" id="XP_055898295.1"/>
    </source>
</evidence>
<dbReference type="Proteomes" id="UP001165740">
    <property type="component" value="Chromosome 9"/>
</dbReference>
<dbReference type="RefSeq" id="XP_055898295.1">
    <property type="nucleotide sequence ID" value="XM_056042320.1"/>
</dbReference>
<dbReference type="InterPro" id="IPR050757">
    <property type="entry name" value="Collagen_mod_GT25"/>
</dbReference>
<dbReference type="CDD" id="cd06532">
    <property type="entry name" value="Glyco_transf_25"/>
    <property type="match status" value="1"/>
</dbReference>